<protein>
    <submittedName>
        <fullName evidence="2">Uncharacterized protein</fullName>
    </submittedName>
</protein>
<keyword evidence="1" id="KW-0472">Membrane</keyword>
<feature type="transmembrane region" description="Helical" evidence="1">
    <location>
        <begin position="137"/>
        <end position="158"/>
    </location>
</feature>
<evidence type="ECO:0000313" key="3">
    <source>
        <dbReference type="Proteomes" id="UP000580250"/>
    </source>
</evidence>
<dbReference type="InterPro" id="IPR019424">
    <property type="entry name" value="7TM_GPCR_Srsx"/>
</dbReference>
<feature type="transmembrane region" description="Helical" evidence="1">
    <location>
        <begin position="185"/>
        <end position="208"/>
    </location>
</feature>
<keyword evidence="1" id="KW-0812">Transmembrane</keyword>
<dbReference type="SUPFAM" id="SSF81321">
    <property type="entry name" value="Family A G protein-coupled receptor-like"/>
    <property type="match status" value="1"/>
</dbReference>
<dbReference type="PANTHER" id="PTHR23360:SF5">
    <property type="entry name" value="G-PROTEIN COUPLED RECEPTORS FAMILY 1 PROFILE DOMAIN-CONTAINING PROTEIN"/>
    <property type="match status" value="1"/>
</dbReference>
<dbReference type="AlphaFoldDB" id="A0A6V7VWJ5"/>
<reference evidence="2 3" key="1">
    <citation type="submission" date="2020-08" db="EMBL/GenBank/DDBJ databases">
        <authorList>
            <person name="Koutsovoulos G."/>
            <person name="Danchin GJ E."/>
        </authorList>
    </citation>
    <scope>NUCLEOTIDE SEQUENCE [LARGE SCALE GENOMIC DNA]</scope>
</reference>
<feature type="transmembrane region" description="Helical" evidence="1">
    <location>
        <begin position="20"/>
        <end position="43"/>
    </location>
</feature>
<dbReference type="Gene3D" id="1.20.1070.10">
    <property type="entry name" value="Rhodopsin 7-helix transmembrane proteins"/>
    <property type="match status" value="1"/>
</dbReference>
<dbReference type="OrthoDB" id="5820127at2759"/>
<dbReference type="Proteomes" id="UP000580250">
    <property type="component" value="Unassembled WGS sequence"/>
</dbReference>
<keyword evidence="1" id="KW-1133">Transmembrane helix</keyword>
<name>A0A6V7VWJ5_MELEN</name>
<dbReference type="InterPro" id="IPR047130">
    <property type="entry name" value="7TM_GPCR_Srsx_nematod"/>
</dbReference>
<evidence type="ECO:0000256" key="1">
    <source>
        <dbReference type="SAM" id="Phobius"/>
    </source>
</evidence>
<proteinExistence type="predicted"/>
<sequence length="221" mass="25365">MSNQTLFDIYGDRGLPFGLITVNVVRVVISTIGVLLNASFVFVTIKIKTLNSPCHLLLAFDCFVSAWYQSSSWFSLTVLFNTGNQFVNIRSCCLKILPPFQIGYTSSFNAIFLISVDRLISVLFPIWYSQRQISKKFYLIPMLFSSLLSPAIIIYAQFQIVYSVQETRQIICVASECSWSWVADLTYFLFTSFYGFTLINYSTVWIVLKYRTWKANNNLGK</sequence>
<organism evidence="2 3">
    <name type="scientific">Meloidogyne enterolobii</name>
    <name type="common">Root-knot nematode worm</name>
    <name type="synonym">Meloidogyne mayaguensis</name>
    <dbReference type="NCBI Taxonomy" id="390850"/>
    <lineage>
        <taxon>Eukaryota</taxon>
        <taxon>Metazoa</taxon>
        <taxon>Ecdysozoa</taxon>
        <taxon>Nematoda</taxon>
        <taxon>Chromadorea</taxon>
        <taxon>Rhabditida</taxon>
        <taxon>Tylenchina</taxon>
        <taxon>Tylenchomorpha</taxon>
        <taxon>Tylenchoidea</taxon>
        <taxon>Meloidogynidae</taxon>
        <taxon>Meloidogyninae</taxon>
        <taxon>Meloidogyne</taxon>
    </lineage>
</organism>
<accession>A0A6V7VWJ5</accession>
<dbReference type="EMBL" id="CAJEWN010000337">
    <property type="protein sequence ID" value="CAD2179152.1"/>
    <property type="molecule type" value="Genomic_DNA"/>
</dbReference>
<gene>
    <name evidence="2" type="ORF">MENT_LOCUS31143</name>
</gene>
<dbReference type="PANTHER" id="PTHR23360">
    <property type="entry name" value="G-PROTEIN COUPLED RECEPTORS FAMILY 1 PROFILE DOMAIN-CONTAINING PROTEIN-RELATED"/>
    <property type="match status" value="1"/>
</dbReference>
<comment type="caution">
    <text evidence="2">The sequence shown here is derived from an EMBL/GenBank/DDBJ whole genome shotgun (WGS) entry which is preliminary data.</text>
</comment>
<dbReference type="Pfam" id="PF10320">
    <property type="entry name" value="7TM_GPCR_Srsx"/>
    <property type="match status" value="1"/>
</dbReference>
<evidence type="ECO:0000313" key="2">
    <source>
        <dbReference type="EMBL" id="CAD2179152.1"/>
    </source>
</evidence>